<dbReference type="InterPro" id="IPR011008">
    <property type="entry name" value="Dimeric_a/b-barrel"/>
</dbReference>
<keyword evidence="2" id="KW-0503">Monooxygenase</keyword>
<feature type="domain" description="ABM" evidence="1">
    <location>
        <begin position="2"/>
        <end position="91"/>
    </location>
</feature>
<dbReference type="RefSeq" id="WP_043679167.1">
    <property type="nucleotide sequence ID" value="NZ_JACHIB010000023.1"/>
</dbReference>
<dbReference type="AlphaFoldDB" id="A0A7W9TT66"/>
<accession>A0A7W9TT66</accession>
<dbReference type="Gene3D" id="3.30.70.100">
    <property type="match status" value="1"/>
</dbReference>
<dbReference type="InterPro" id="IPR007138">
    <property type="entry name" value="ABM_dom"/>
</dbReference>
<dbReference type="GO" id="GO:0004497">
    <property type="term" value="F:monooxygenase activity"/>
    <property type="evidence" value="ECO:0007669"/>
    <property type="project" value="UniProtKB-KW"/>
</dbReference>
<keyword evidence="2" id="KW-0560">Oxidoreductase</keyword>
<evidence type="ECO:0000259" key="1">
    <source>
        <dbReference type="PROSITE" id="PS51725"/>
    </source>
</evidence>
<gene>
    <name evidence="2" type="ORF">HNR28_003359</name>
</gene>
<evidence type="ECO:0000313" key="3">
    <source>
        <dbReference type="Proteomes" id="UP000541136"/>
    </source>
</evidence>
<sequence>MIREMAHITVKPGTQPDFEAGVRKALPLFHRARGCKRVELHHIIEKPEQYVLMVYWETLDDHMVHFRQSEDFQAWRGLVGGFFEKAPEVVHSEVTIEE</sequence>
<evidence type="ECO:0000313" key="2">
    <source>
        <dbReference type="EMBL" id="MBB6085302.1"/>
    </source>
</evidence>
<dbReference type="PROSITE" id="PS51725">
    <property type="entry name" value="ABM"/>
    <property type="match status" value="1"/>
</dbReference>
<dbReference type="Proteomes" id="UP000541136">
    <property type="component" value="Unassembled WGS sequence"/>
</dbReference>
<dbReference type="SUPFAM" id="SSF54909">
    <property type="entry name" value="Dimeric alpha+beta barrel"/>
    <property type="match status" value="1"/>
</dbReference>
<proteinExistence type="predicted"/>
<dbReference type="Pfam" id="PF03992">
    <property type="entry name" value="ABM"/>
    <property type="match status" value="1"/>
</dbReference>
<protein>
    <submittedName>
        <fullName evidence="2">Heme-degrading monooxygenase HmoA</fullName>
    </submittedName>
</protein>
<organism evidence="2 3">
    <name type="scientific">Castellaniella defragrans</name>
    <name type="common">Alcaligenes defragrans</name>
    <dbReference type="NCBI Taxonomy" id="75697"/>
    <lineage>
        <taxon>Bacteria</taxon>
        <taxon>Pseudomonadati</taxon>
        <taxon>Pseudomonadota</taxon>
        <taxon>Betaproteobacteria</taxon>
        <taxon>Burkholderiales</taxon>
        <taxon>Alcaligenaceae</taxon>
        <taxon>Castellaniella</taxon>
    </lineage>
</organism>
<comment type="caution">
    <text evidence="2">The sequence shown here is derived from an EMBL/GenBank/DDBJ whole genome shotgun (WGS) entry which is preliminary data.</text>
</comment>
<dbReference type="EMBL" id="JACHIB010000023">
    <property type="protein sequence ID" value="MBB6085302.1"/>
    <property type="molecule type" value="Genomic_DNA"/>
</dbReference>
<reference evidence="2 3" key="1">
    <citation type="submission" date="2020-08" db="EMBL/GenBank/DDBJ databases">
        <title>Genomic Encyclopedia of Type Strains, Phase IV (KMG-IV): sequencing the most valuable type-strain genomes for metagenomic binning, comparative biology and taxonomic classification.</title>
        <authorList>
            <person name="Goeker M."/>
        </authorList>
    </citation>
    <scope>NUCLEOTIDE SEQUENCE [LARGE SCALE GENOMIC DNA]</scope>
    <source>
        <strain evidence="2 3">DSM 12141</strain>
    </source>
</reference>
<name>A0A7W9TT66_CASDE</name>